<dbReference type="InterPro" id="IPR050341">
    <property type="entry name" value="PP1_catalytic_subunit"/>
</dbReference>
<name>A0A183G677_HELPZ</name>
<dbReference type="InterPro" id="IPR029052">
    <property type="entry name" value="Metallo-depent_PP-like"/>
</dbReference>
<dbReference type="GO" id="GO:0005634">
    <property type="term" value="C:nucleus"/>
    <property type="evidence" value="ECO:0007669"/>
    <property type="project" value="TreeGrafter"/>
</dbReference>
<dbReference type="Gene3D" id="3.60.21.10">
    <property type="match status" value="1"/>
</dbReference>
<dbReference type="EMBL" id="UZAH01029844">
    <property type="protein sequence ID" value="VDP08170.1"/>
    <property type="molecule type" value="Genomic_DNA"/>
</dbReference>
<dbReference type="PANTHER" id="PTHR11668:SF398">
    <property type="entry name" value="SERINE_THREONINE-PROTEIN PHOSPHATASE"/>
    <property type="match status" value="1"/>
</dbReference>
<dbReference type="AlphaFoldDB" id="A0A183G677"/>
<reference evidence="2 3" key="1">
    <citation type="submission" date="2018-11" db="EMBL/GenBank/DDBJ databases">
        <authorList>
            <consortium name="Pathogen Informatics"/>
        </authorList>
    </citation>
    <scope>NUCLEOTIDE SEQUENCE [LARGE SCALE GENOMIC DNA]</scope>
</reference>
<protein>
    <submittedName>
        <fullName evidence="4">SER_THR_PHOSPHATASE domain-containing protein</fullName>
    </submittedName>
</protein>
<dbReference type="SMART" id="SM00156">
    <property type="entry name" value="PP2Ac"/>
    <property type="match status" value="1"/>
</dbReference>
<dbReference type="WBParaSite" id="HPBE_0001718501-mRNA-1">
    <property type="protein sequence ID" value="HPBE_0001718501-mRNA-1"/>
    <property type="gene ID" value="HPBE_0001718501"/>
</dbReference>
<feature type="domain" description="Serine/threonine specific protein phosphatases" evidence="1">
    <location>
        <begin position="1"/>
        <end position="147"/>
    </location>
</feature>
<accession>A0A3P8AV29</accession>
<evidence type="ECO:0000259" key="1">
    <source>
        <dbReference type="SMART" id="SM00156"/>
    </source>
</evidence>
<gene>
    <name evidence="2" type="ORF">HPBE_LOCUS17184</name>
</gene>
<dbReference type="SUPFAM" id="SSF56300">
    <property type="entry name" value="Metallo-dependent phosphatases"/>
    <property type="match status" value="1"/>
</dbReference>
<accession>A0A183G677</accession>
<organism evidence="3 4">
    <name type="scientific">Heligmosomoides polygyrus</name>
    <name type="common">Parasitic roundworm</name>
    <dbReference type="NCBI Taxonomy" id="6339"/>
    <lineage>
        <taxon>Eukaryota</taxon>
        <taxon>Metazoa</taxon>
        <taxon>Ecdysozoa</taxon>
        <taxon>Nematoda</taxon>
        <taxon>Chromadorea</taxon>
        <taxon>Rhabditida</taxon>
        <taxon>Rhabditina</taxon>
        <taxon>Rhabditomorpha</taxon>
        <taxon>Strongyloidea</taxon>
        <taxon>Heligmosomidae</taxon>
        <taxon>Heligmosomoides</taxon>
    </lineage>
</organism>
<keyword evidence="3" id="KW-1185">Reference proteome</keyword>
<dbReference type="PANTHER" id="PTHR11668">
    <property type="entry name" value="SERINE/THREONINE PROTEIN PHOSPHATASE"/>
    <property type="match status" value="1"/>
</dbReference>
<dbReference type="Proteomes" id="UP000050761">
    <property type="component" value="Unassembled WGS sequence"/>
</dbReference>
<dbReference type="GO" id="GO:0004722">
    <property type="term" value="F:protein serine/threonine phosphatase activity"/>
    <property type="evidence" value="ECO:0007669"/>
    <property type="project" value="TreeGrafter"/>
</dbReference>
<reference evidence="4" key="2">
    <citation type="submission" date="2019-09" db="UniProtKB">
        <authorList>
            <consortium name="WormBaseParasite"/>
        </authorList>
    </citation>
    <scope>IDENTIFICATION</scope>
</reference>
<dbReference type="InterPro" id="IPR006186">
    <property type="entry name" value="Ser/Thr-sp_prot-phosphatase"/>
</dbReference>
<dbReference type="PRINTS" id="PR00114">
    <property type="entry name" value="STPHPHTASE"/>
</dbReference>
<evidence type="ECO:0000313" key="3">
    <source>
        <dbReference type="Proteomes" id="UP000050761"/>
    </source>
</evidence>
<sequence>MTICTYNARTLASEASVEDLMMQARNIKYDGLTETRRHHPLHAVYDSGEELFLGTCDSRGLAALANMRGASYGFGPDILAKICQQLNIDLVARAHQVVQDGYEFFGGRKLVTIFSAPHYCGQFDNAAAMMTVDENLQASPLLIRDSSTVCREATAKGHTHNSGISGCAAMPVILVH</sequence>
<evidence type="ECO:0000313" key="2">
    <source>
        <dbReference type="EMBL" id="VDP08170.1"/>
    </source>
</evidence>
<proteinExistence type="predicted"/>
<dbReference type="GO" id="GO:0005737">
    <property type="term" value="C:cytoplasm"/>
    <property type="evidence" value="ECO:0007669"/>
    <property type="project" value="TreeGrafter"/>
</dbReference>
<evidence type="ECO:0000313" key="4">
    <source>
        <dbReference type="WBParaSite" id="HPBE_0001718501-mRNA-1"/>
    </source>
</evidence>